<evidence type="ECO:0000256" key="1">
    <source>
        <dbReference type="ARBA" id="ARBA00023015"/>
    </source>
</evidence>
<keyword evidence="3" id="KW-0804">Transcription</keyword>
<dbReference type="Gene3D" id="1.10.10.10">
    <property type="entry name" value="Winged helix-like DNA-binding domain superfamily/Winged helix DNA-binding domain"/>
    <property type="match status" value="1"/>
</dbReference>
<keyword evidence="2" id="KW-0238">DNA-binding</keyword>
<dbReference type="SMART" id="SM00347">
    <property type="entry name" value="HTH_MARR"/>
    <property type="match status" value="1"/>
</dbReference>
<dbReference type="InterPro" id="IPR036388">
    <property type="entry name" value="WH-like_DNA-bd_sf"/>
</dbReference>
<name>A0A069CUE1_WEIOS</name>
<gene>
    <name evidence="5" type="ORF">WOSG25_050900</name>
</gene>
<dbReference type="GO" id="GO:0003677">
    <property type="term" value="F:DNA binding"/>
    <property type="evidence" value="ECO:0007669"/>
    <property type="project" value="UniProtKB-KW"/>
</dbReference>
<dbReference type="PANTHER" id="PTHR42756">
    <property type="entry name" value="TRANSCRIPTIONAL REGULATOR, MARR"/>
    <property type="match status" value="1"/>
</dbReference>
<proteinExistence type="predicted"/>
<dbReference type="PANTHER" id="PTHR42756:SF1">
    <property type="entry name" value="TRANSCRIPTIONAL REPRESSOR OF EMRAB OPERON"/>
    <property type="match status" value="1"/>
</dbReference>
<dbReference type="RefSeq" id="WP_027698884.1">
    <property type="nucleotide sequence ID" value="NZ_DF820488.1"/>
</dbReference>
<accession>A0A069CUE1</accession>
<keyword evidence="6" id="KW-1185">Reference proteome</keyword>
<dbReference type="SUPFAM" id="SSF46785">
    <property type="entry name" value="Winged helix' DNA-binding domain"/>
    <property type="match status" value="1"/>
</dbReference>
<feature type="domain" description="HTH marR-type" evidence="4">
    <location>
        <begin position="3"/>
        <end position="135"/>
    </location>
</feature>
<dbReference type="EMBL" id="DF820488">
    <property type="protein sequence ID" value="GAK30818.1"/>
    <property type="molecule type" value="Genomic_DNA"/>
</dbReference>
<dbReference type="AlphaFoldDB" id="A0A069CUE1"/>
<sequence length="144" mass="16812">MNYFYLSKFIAGIYRQTKNDFNKEISGLNVRATESDLLLFITEHPNLSQQELSVQMVLDKSLLAKNLKILQKKELIKRCSDSSDGRIHKIVATDAGQETAIHLKMVMNEWWEKIFKDNTELDPQIFYQQLELGYNLITQTKIQN</sequence>
<organism evidence="5 6">
    <name type="scientific">Weissella oryzae (strain DSM 25784 / JCM 18191 / LMG 30913 / SG25)</name>
    <dbReference type="NCBI Taxonomy" id="1329250"/>
    <lineage>
        <taxon>Bacteria</taxon>
        <taxon>Bacillati</taxon>
        <taxon>Bacillota</taxon>
        <taxon>Bacilli</taxon>
        <taxon>Lactobacillales</taxon>
        <taxon>Lactobacillaceae</taxon>
        <taxon>Weissella</taxon>
    </lineage>
</organism>
<evidence type="ECO:0000259" key="4">
    <source>
        <dbReference type="PROSITE" id="PS50995"/>
    </source>
</evidence>
<dbReference type="eggNOG" id="COG1846">
    <property type="taxonomic scope" value="Bacteria"/>
</dbReference>
<evidence type="ECO:0000256" key="3">
    <source>
        <dbReference type="ARBA" id="ARBA00023163"/>
    </source>
</evidence>
<dbReference type="InterPro" id="IPR036390">
    <property type="entry name" value="WH_DNA-bd_sf"/>
</dbReference>
<dbReference type="PROSITE" id="PS50995">
    <property type="entry name" value="HTH_MARR_2"/>
    <property type="match status" value="1"/>
</dbReference>
<evidence type="ECO:0000313" key="6">
    <source>
        <dbReference type="Proteomes" id="UP000030643"/>
    </source>
</evidence>
<dbReference type="Pfam" id="PF12802">
    <property type="entry name" value="MarR_2"/>
    <property type="match status" value="1"/>
</dbReference>
<evidence type="ECO:0000313" key="5">
    <source>
        <dbReference type="EMBL" id="GAK30818.1"/>
    </source>
</evidence>
<evidence type="ECO:0000256" key="2">
    <source>
        <dbReference type="ARBA" id="ARBA00023125"/>
    </source>
</evidence>
<dbReference type="InterPro" id="IPR000835">
    <property type="entry name" value="HTH_MarR-typ"/>
</dbReference>
<dbReference type="STRING" id="1329250.WOSG25_050900"/>
<reference evidence="6" key="1">
    <citation type="journal article" date="2014" name="Genome Announc.">
        <title>Draft genome sequence of Weissella oryzae SG25T, isolated from fermented rice grains.</title>
        <authorList>
            <person name="Tanizawa Y."/>
            <person name="Fujisawa T."/>
            <person name="Mochizuki T."/>
            <person name="Kaminuma E."/>
            <person name="Suzuki Y."/>
            <person name="Nakamura Y."/>
            <person name="Tohno M."/>
        </authorList>
    </citation>
    <scope>NUCLEOTIDE SEQUENCE [LARGE SCALE GENOMIC DNA]</scope>
    <source>
        <strain evidence="6">DSM 25784 / JCM 18191 / LMG 30913 / SG25</strain>
    </source>
</reference>
<dbReference type="GO" id="GO:0003700">
    <property type="term" value="F:DNA-binding transcription factor activity"/>
    <property type="evidence" value="ECO:0007669"/>
    <property type="project" value="InterPro"/>
</dbReference>
<keyword evidence="1" id="KW-0805">Transcription regulation</keyword>
<dbReference type="Proteomes" id="UP000030643">
    <property type="component" value="Unassembled WGS sequence"/>
</dbReference>
<protein>
    <submittedName>
        <fullName evidence="5">Transcriptional regulator</fullName>
    </submittedName>
</protein>
<dbReference type="OrthoDB" id="2193108at2"/>